<protein>
    <recommendedName>
        <fullName evidence="4">aralkylamine N-acetyltransferase</fullName>
        <ecNumber evidence="4">2.3.1.87</ecNumber>
    </recommendedName>
</protein>
<dbReference type="PANTHER" id="PTHR20905:SF1">
    <property type="entry name" value="AT07410P-RELATED"/>
    <property type="match status" value="1"/>
</dbReference>
<accession>A0A0B1T0U1</accession>
<evidence type="ECO:0000256" key="2">
    <source>
        <dbReference type="ARBA" id="ARBA00037926"/>
    </source>
</evidence>
<dbReference type="PANTHER" id="PTHR20905">
    <property type="entry name" value="N-ACETYLTRANSFERASE-RELATED"/>
    <property type="match status" value="1"/>
</dbReference>
<comment type="catalytic activity">
    <reaction evidence="10">
        <text>serotonin + hexadecanoyl-CoA = N-hexadecanoyl-serotonin + CoA + H(+)</text>
        <dbReference type="Rhea" id="RHEA:51384"/>
        <dbReference type="ChEBI" id="CHEBI:15378"/>
        <dbReference type="ChEBI" id="CHEBI:57287"/>
        <dbReference type="ChEBI" id="CHEBI:57379"/>
        <dbReference type="ChEBI" id="CHEBI:134059"/>
        <dbReference type="ChEBI" id="CHEBI:350546"/>
    </reaction>
    <physiologicalReaction direction="left-to-right" evidence="10">
        <dbReference type="Rhea" id="RHEA:51385"/>
    </physiologicalReaction>
</comment>
<evidence type="ECO:0000256" key="3">
    <source>
        <dbReference type="ARBA" id="ARBA00038182"/>
    </source>
</evidence>
<comment type="catalytic activity">
    <reaction evidence="7">
        <text>serotonin + (5Z,8Z,11Z,14Z)-eicosatetraenoyl-CoA = N-[(5Z,8Z,11Z,14Z)-eicosatetraenoyl]-serotonin + CoA + H(+)</text>
        <dbReference type="Rhea" id="RHEA:51396"/>
        <dbReference type="ChEBI" id="CHEBI:15378"/>
        <dbReference type="ChEBI" id="CHEBI:57287"/>
        <dbReference type="ChEBI" id="CHEBI:57368"/>
        <dbReference type="ChEBI" id="CHEBI:132255"/>
        <dbReference type="ChEBI" id="CHEBI:350546"/>
    </reaction>
    <physiologicalReaction direction="left-to-right" evidence="7">
        <dbReference type="Rhea" id="RHEA:51397"/>
    </physiologicalReaction>
</comment>
<dbReference type="InterPro" id="IPR000182">
    <property type="entry name" value="GNAT_dom"/>
</dbReference>
<reference evidence="14 15" key="1">
    <citation type="submission" date="2014-03" db="EMBL/GenBank/DDBJ databases">
        <title>Draft genome of the hookworm Oesophagostomum dentatum.</title>
        <authorList>
            <person name="Mitreva M."/>
        </authorList>
    </citation>
    <scope>NUCLEOTIDE SEQUENCE [LARGE SCALE GENOMIC DNA]</scope>
    <source>
        <strain evidence="14 15">OD-Hann</strain>
    </source>
</reference>
<dbReference type="Proteomes" id="UP000053660">
    <property type="component" value="Unassembled WGS sequence"/>
</dbReference>
<keyword evidence="1 14" id="KW-0808">Transferase</keyword>
<dbReference type="EMBL" id="KN552320">
    <property type="protein sequence ID" value="KHJ91128.1"/>
    <property type="molecule type" value="Genomic_DNA"/>
</dbReference>
<keyword evidence="15" id="KW-1185">Reference proteome</keyword>
<organism evidence="14 15">
    <name type="scientific">Oesophagostomum dentatum</name>
    <name type="common">Nodular worm</name>
    <dbReference type="NCBI Taxonomy" id="61180"/>
    <lineage>
        <taxon>Eukaryota</taxon>
        <taxon>Metazoa</taxon>
        <taxon>Ecdysozoa</taxon>
        <taxon>Nematoda</taxon>
        <taxon>Chromadorea</taxon>
        <taxon>Rhabditida</taxon>
        <taxon>Rhabditina</taxon>
        <taxon>Rhabditomorpha</taxon>
        <taxon>Strongyloidea</taxon>
        <taxon>Strongylidae</taxon>
        <taxon>Oesophagostomum</taxon>
    </lineage>
</organism>
<sequence length="228" mass="26386">MPIKIRYGIATRYHIKDIHELMLKAFRVSEPTTKSIGPTRDEVYNFYHDLTVLNCKSEKYSTVVYHKQRLIAFSLCDVKNLGDIKEPSEEIDVNYYDFAQKIRDGPYEHHKANQLLVFSETLEQKRKQLHGNSAKVMYIDVAVVDKDYRRRGIANELVEKAVKLARSEGCDWVSACATSAASQELLRRMDFKTLYEIPYASFREKGKPVFINLDDSCDAGRYMGLQLK</sequence>
<evidence type="ECO:0000259" key="13">
    <source>
        <dbReference type="PROSITE" id="PS51186"/>
    </source>
</evidence>
<evidence type="ECO:0000256" key="10">
    <source>
        <dbReference type="ARBA" id="ARBA00052178"/>
    </source>
</evidence>
<feature type="domain" description="N-acetyltransferase" evidence="13">
    <location>
        <begin position="71"/>
        <end position="228"/>
    </location>
</feature>
<dbReference type="AlphaFoldDB" id="A0A0B1T0U1"/>
<gene>
    <name evidence="14" type="ORF">OESDEN_09014</name>
</gene>
<evidence type="ECO:0000256" key="11">
    <source>
        <dbReference type="ARBA" id="ARBA00052335"/>
    </source>
</evidence>
<dbReference type="PROSITE" id="PS51186">
    <property type="entry name" value="GNAT"/>
    <property type="match status" value="1"/>
</dbReference>
<evidence type="ECO:0000256" key="8">
    <source>
        <dbReference type="ARBA" id="ARBA00051711"/>
    </source>
</evidence>
<evidence type="ECO:0000256" key="5">
    <source>
        <dbReference type="ARBA" id="ARBA00050189"/>
    </source>
</evidence>
<evidence type="ECO:0000256" key="6">
    <source>
        <dbReference type="ARBA" id="ARBA00050849"/>
    </source>
</evidence>
<comment type="catalytic activity">
    <reaction evidence="11">
        <text>dopamine + hexadecanoyl-CoA = N-hexadecanoyl-dopamine + CoA + H(+)</text>
        <dbReference type="Rhea" id="RHEA:51376"/>
        <dbReference type="ChEBI" id="CHEBI:15378"/>
        <dbReference type="ChEBI" id="CHEBI:57287"/>
        <dbReference type="ChEBI" id="CHEBI:57379"/>
        <dbReference type="ChEBI" id="CHEBI:59905"/>
        <dbReference type="ChEBI" id="CHEBI:134058"/>
    </reaction>
    <physiologicalReaction direction="left-to-right" evidence="11">
        <dbReference type="Rhea" id="RHEA:51377"/>
    </physiologicalReaction>
</comment>
<dbReference type="Pfam" id="PF00583">
    <property type="entry name" value="Acetyltransf_1"/>
    <property type="match status" value="1"/>
</dbReference>
<name>A0A0B1T0U1_OESDE</name>
<comment type="catalytic activity">
    <reaction evidence="6">
        <text>serotonin + octadecanoyl-CoA = N-octadecanoyl-serotonin + CoA + H(+)</text>
        <dbReference type="Rhea" id="RHEA:51400"/>
        <dbReference type="ChEBI" id="CHEBI:15378"/>
        <dbReference type="ChEBI" id="CHEBI:57287"/>
        <dbReference type="ChEBI" id="CHEBI:57394"/>
        <dbReference type="ChEBI" id="CHEBI:134065"/>
        <dbReference type="ChEBI" id="CHEBI:350546"/>
    </reaction>
    <physiologicalReaction direction="left-to-right" evidence="6">
        <dbReference type="Rhea" id="RHEA:51401"/>
    </physiologicalReaction>
</comment>
<evidence type="ECO:0000256" key="7">
    <source>
        <dbReference type="ARBA" id="ARBA00051284"/>
    </source>
</evidence>
<dbReference type="OrthoDB" id="5799199at2759"/>
<dbReference type="EC" id="2.3.1.87" evidence="4"/>
<dbReference type="FunFam" id="3.40.630.30:FF:000046">
    <property type="entry name" value="Dopamine N-acetyltransferase"/>
    <property type="match status" value="1"/>
</dbReference>
<comment type="catalytic activity">
    <reaction evidence="5">
        <text>dopamine + (9Z)-octadecenoyl-CoA = N-(9Z-octadecanoyl)-dopamine + CoA + H(+)</text>
        <dbReference type="Rhea" id="RHEA:51380"/>
        <dbReference type="ChEBI" id="CHEBI:15378"/>
        <dbReference type="ChEBI" id="CHEBI:31883"/>
        <dbReference type="ChEBI" id="CHEBI:57287"/>
        <dbReference type="ChEBI" id="CHEBI:57387"/>
        <dbReference type="ChEBI" id="CHEBI:59905"/>
    </reaction>
    <physiologicalReaction direction="left-to-right" evidence="5">
        <dbReference type="Rhea" id="RHEA:51381"/>
    </physiologicalReaction>
</comment>
<comment type="pathway">
    <text evidence="2">Aromatic compound metabolism; melatonin biosynthesis; melatonin from serotonin: step 1/2.</text>
</comment>
<evidence type="ECO:0000313" key="14">
    <source>
        <dbReference type="EMBL" id="KHJ91128.1"/>
    </source>
</evidence>
<dbReference type="CDD" id="cd04301">
    <property type="entry name" value="NAT_SF"/>
    <property type="match status" value="1"/>
</dbReference>
<comment type="catalytic activity">
    <reaction evidence="8">
        <text>dopamine + acetyl-CoA = N-acetyldopamine + CoA + H(+)</text>
        <dbReference type="Rhea" id="RHEA:51388"/>
        <dbReference type="ChEBI" id="CHEBI:15378"/>
        <dbReference type="ChEBI" id="CHEBI:57287"/>
        <dbReference type="ChEBI" id="CHEBI:57288"/>
        <dbReference type="ChEBI" id="CHEBI:59905"/>
        <dbReference type="ChEBI" id="CHEBI:125678"/>
    </reaction>
    <physiologicalReaction direction="left-to-right" evidence="8">
        <dbReference type="Rhea" id="RHEA:51389"/>
    </physiologicalReaction>
</comment>
<evidence type="ECO:0000256" key="4">
    <source>
        <dbReference type="ARBA" id="ARBA00039114"/>
    </source>
</evidence>
<comment type="similarity">
    <text evidence="3">Belongs to the acetyltransferase family. AANAT subfamily.</text>
</comment>
<evidence type="ECO:0000313" key="15">
    <source>
        <dbReference type="Proteomes" id="UP000053660"/>
    </source>
</evidence>
<dbReference type="GO" id="GO:0004059">
    <property type="term" value="F:aralkylamine N-acetyltransferase activity"/>
    <property type="evidence" value="ECO:0007669"/>
    <property type="project" value="UniProtKB-EC"/>
</dbReference>
<evidence type="ECO:0000256" key="9">
    <source>
        <dbReference type="ARBA" id="ARBA00051823"/>
    </source>
</evidence>
<dbReference type="SUPFAM" id="SSF55729">
    <property type="entry name" value="Acyl-CoA N-acyltransferases (Nat)"/>
    <property type="match status" value="1"/>
</dbReference>
<evidence type="ECO:0000256" key="1">
    <source>
        <dbReference type="ARBA" id="ARBA00022679"/>
    </source>
</evidence>
<evidence type="ECO:0000256" key="12">
    <source>
        <dbReference type="ARBA" id="ARBA00052491"/>
    </source>
</evidence>
<dbReference type="InterPro" id="IPR016181">
    <property type="entry name" value="Acyl_CoA_acyltransferase"/>
</dbReference>
<proteinExistence type="inferred from homology"/>
<dbReference type="Gene3D" id="3.40.630.30">
    <property type="match status" value="1"/>
</dbReference>
<comment type="catalytic activity">
    <reaction evidence="12">
        <text>serotonin + acetyl-CoA = N-acetylserotonin + CoA + H(+)</text>
        <dbReference type="Rhea" id="RHEA:25217"/>
        <dbReference type="ChEBI" id="CHEBI:15378"/>
        <dbReference type="ChEBI" id="CHEBI:17697"/>
        <dbReference type="ChEBI" id="CHEBI:57287"/>
        <dbReference type="ChEBI" id="CHEBI:57288"/>
        <dbReference type="ChEBI" id="CHEBI:350546"/>
        <dbReference type="EC" id="2.3.1.87"/>
    </reaction>
    <physiologicalReaction direction="left-to-right" evidence="12">
        <dbReference type="Rhea" id="RHEA:25218"/>
    </physiologicalReaction>
</comment>
<comment type="catalytic activity">
    <reaction evidence="9">
        <text>serotonin + (9Z)-octadecenoyl-CoA = N-(9Z-octadecenoyl)-serotonin + CoA + H(+)</text>
        <dbReference type="Rhea" id="RHEA:51392"/>
        <dbReference type="ChEBI" id="CHEBI:15378"/>
        <dbReference type="ChEBI" id="CHEBI:57287"/>
        <dbReference type="ChEBI" id="CHEBI:57387"/>
        <dbReference type="ChEBI" id="CHEBI:134064"/>
        <dbReference type="ChEBI" id="CHEBI:350546"/>
    </reaction>
    <physiologicalReaction direction="left-to-right" evidence="9">
        <dbReference type="Rhea" id="RHEA:51393"/>
    </physiologicalReaction>
</comment>